<accession>A0ABY0P3Z9</accession>
<protein>
    <submittedName>
        <fullName evidence="1">Uncharacterized protein</fullName>
    </submittedName>
</protein>
<gene>
    <name evidence="1" type="ORF">SAMN05421844_107137</name>
</gene>
<dbReference type="Proteomes" id="UP000199468">
    <property type="component" value="Unassembled WGS sequence"/>
</dbReference>
<organism evidence="1 2">
    <name type="scientific">Bosea robiniae</name>
    <dbReference type="NCBI Taxonomy" id="1036780"/>
    <lineage>
        <taxon>Bacteria</taxon>
        <taxon>Pseudomonadati</taxon>
        <taxon>Pseudomonadota</taxon>
        <taxon>Alphaproteobacteria</taxon>
        <taxon>Hyphomicrobiales</taxon>
        <taxon>Boseaceae</taxon>
        <taxon>Bosea</taxon>
    </lineage>
</organism>
<dbReference type="EMBL" id="FNBZ01000007">
    <property type="protein sequence ID" value="SDH19912.1"/>
    <property type="molecule type" value="Genomic_DNA"/>
</dbReference>
<evidence type="ECO:0000313" key="2">
    <source>
        <dbReference type="Proteomes" id="UP000199468"/>
    </source>
</evidence>
<sequence length="55" mass="6564">MEGEFDRKRRRAKTSRFNWAKRLMRPLTVRLAVAVVVGITKVIAAFYKLYCEFRN</sequence>
<keyword evidence="2" id="KW-1185">Reference proteome</keyword>
<evidence type="ECO:0000313" key="1">
    <source>
        <dbReference type="EMBL" id="SDH19912.1"/>
    </source>
</evidence>
<reference evidence="1 2" key="1">
    <citation type="submission" date="2016-10" db="EMBL/GenBank/DDBJ databases">
        <authorList>
            <person name="Varghese N."/>
            <person name="Submissions S."/>
        </authorList>
    </citation>
    <scope>NUCLEOTIDE SEQUENCE [LARGE SCALE GENOMIC DNA]</scope>
    <source>
        <strain evidence="1 2">DSM 26672</strain>
    </source>
</reference>
<name>A0ABY0P3Z9_9HYPH</name>
<dbReference type="RefSeq" id="WP_170843476.1">
    <property type="nucleotide sequence ID" value="NZ_FNBZ01000007.1"/>
</dbReference>
<proteinExistence type="predicted"/>
<comment type="caution">
    <text evidence="1">The sequence shown here is derived from an EMBL/GenBank/DDBJ whole genome shotgun (WGS) entry which is preliminary data.</text>
</comment>